<proteinExistence type="predicted"/>
<evidence type="ECO:0000313" key="1">
    <source>
        <dbReference type="EMBL" id="KAK7379132.1"/>
    </source>
</evidence>
<sequence length="283" mass="33105">MESIMEYKFVPTATDRRMKEVDRVIKDSLADVINNKEKALKEDETTENDLLCLLLESITRKLKNMNGKNVGMGLEENADPRRMLKVADNVERCRIKMVVAPYVDWFVVFLAFTVTRQETPLTIKHNDKKELSLALAIAAAHSLARVASNNKLLGGTMILIRKNQRKGSENVMMGSVSLNPLFRSESFGHYYPDAEHSYTMMEKRQLFLRSYQFCRKKSLKERVKGSLVRVKKVLWLRLRSAKKLRRLVFSRIRIKCGFYYRRRRFSRLLNAHNRKIDSSSCFW</sequence>
<name>A0AAN9NY51_PHACN</name>
<gene>
    <name evidence="1" type="ORF">VNO80_04585</name>
</gene>
<reference evidence="1 2" key="1">
    <citation type="submission" date="2024-01" db="EMBL/GenBank/DDBJ databases">
        <title>The genomes of 5 underutilized Papilionoideae crops provide insights into root nodulation and disease resistanc.</title>
        <authorList>
            <person name="Jiang F."/>
        </authorList>
    </citation>
    <scope>NUCLEOTIDE SEQUENCE [LARGE SCALE GENOMIC DNA]</scope>
    <source>
        <strain evidence="1">JINMINGXINNONG_FW02</strain>
        <tissue evidence="1">Leaves</tissue>
    </source>
</reference>
<dbReference type="Gene3D" id="1.20.120.990">
    <property type="entry name" value="Glycosyltransferase family 88, C-terminal domain"/>
    <property type="match status" value="1"/>
</dbReference>
<dbReference type="Proteomes" id="UP001374584">
    <property type="component" value="Unassembled WGS sequence"/>
</dbReference>
<protein>
    <submittedName>
        <fullName evidence="1">Uncharacterized protein</fullName>
    </submittedName>
</protein>
<dbReference type="EMBL" id="JAYMYR010000002">
    <property type="protein sequence ID" value="KAK7379132.1"/>
    <property type="molecule type" value="Genomic_DNA"/>
</dbReference>
<keyword evidence="2" id="KW-1185">Reference proteome</keyword>
<evidence type="ECO:0000313" key="2">
    <source>
        <dbReference type="Proteomes" id="UP001374584"/>
    </source>
</evidence>
<organism evidence="1 2">
    <name type="scientific">Phaseolus coccineus</name>
    <name type="common">Scarlet runner bean</name>
    <name type="synonym">Phaseolus multiflorus</name>
    <dbReference type="NCBI Taxonomy" id="3886"/>
    <lineage>
        <taxon>Eukaryota</taxon>
        <taxon>Viridiplantae</taxon>
        <taxon>Streptophyta</taxon>
        <taxon>Embryophyta</taxon>
        <taxon>Tracheophyta</taxon>
        <taxon>Spermatophyta</taxon>
        <taxon>Magnoliopsida</taxon>
        <taxon>eudicotyledons</taxon>
        <taxon>Gunneridae</taxon>
        <taxon>Pentapetalae</taxon>
        <taxon>rosids</taxon>
        <taxon>fabids</taxon>
        <taxon>Fabales</taxon>
        <taxon>Fabaceae</taxon>
        <taxon>Papilionoideae</taxon>
        <taxon>50 kb inversion clade</taxon>
        <taxon>NPAAA clade</taxon>
        <taxon>indigoferoid/millettioid clade</taxon>
        <taxon>Phaseoleae</taxon>
        <taxon>Phaseolus</taxon>
    </lineage>
</organism>
<accession>A0AAN9NY51</accession>
<comment type="caution">
    <text evidence="1">The sequence shown here is derived from an EMBL/GenBank/DDBJ whole genome shotgun (WGS) entry which is preliminary data.</text>
</comment>
<dbReference type="AlphaFoldDB" id="A0AAN9NY51"/>